<dbReference type="PRINTS" id="PR00032">
    <property type="entry name" value="HTHARAC"/>
</dbReference>
<dbReference type="GO" id="GO:0043565">
    <property type="term" value="F:sequence-specific DNA binding"/>
    <property type="evidence" value="ECO:0007669"/>
    <property type="project" value="InterPro"/>
</dbReference>
<dbReference type="InterPro" id="IPR018062">
    <property type="entry name" value="HTH_AraC-typ_CS"/>
</dbReference>
<protein>
    <submittedName>
        <fullName evidence="5">Transcriptional regulator, AraC family</fullName>
    </submittedName>
</protein>
<comment type="caution">
    <text evidence="5">The sequence shown here is derived from an EMBL/GenBank/DDBJ whole genome shotgun (WGS) entry which is preliminary data.</text>
</comment>
<keyword evidence="3" id="KW-0804">Transcription</keyword>
<dbReference type="SUPFAM" id="SSF51215">
    <property type="entry name" value="Regulatory protein AraC"/>
    <property type="match status" value="1"/>
</dbReference>
<evidence type="ECO:0000256" key="2">
    <source>
        <dbReference type="ARBA" id="ARBA00023125"/>
    </source>
</evidence>
<sequence>MHDHDAMPGAMLQHLQVSLVEAYYTECSPEWRELDYVPSYNKFYLICGGEGWIDIDGRSYAPVAGQLCHMPAHVRQSYSAISDRPYRKYWCHFTAALGGLDLFQWIDVPPLLNVPPDRLDSLTRLFRELAELHADGGWLARIREKAVLLEVIGFFLAESNPQLRITPGKRDEIERLRQIDSFIEERLSEALTLDDLSRHVHLHPNYLVRYFNKHLAVSPLKYLNRKRMQRARALLEAGGLSIKDIAAQVGFPDTNHFSKVFRKEMSCSPSEYRARQASRARAARGEEPV</sequence>
<dbReference type="PANTHER" id="PTHR43280">
    <property type="entry name" value="ARAC-FAMILY TRANSCRIPTIONAL REGULATOR"/>
    <property type="match status" value="1"/>
</dbReference>
<keyword evidence="1" id="KW-0805">Transcription regulation</keyword>
<keyword evidence="2" id="KW-0238">DNA-binding</keyword>
<dbReference type="Pfam" id="PF12833">
    <property type="entry name" value="HTH_18"/>
    <property type="match status" value="1"/>
</dbReference>
<dbReference type="Gene3D" id="1.10.10.60">
    <property type="entry name" value="Homeodomain-like"/>
    <property type="match status" value="2"/>
</dbReference>
<feature type="domain" description="HTH araC/xylS-type" evidence="4">
    <location>
        <begin position="177"/>
        <end position="275"/>
    </location>
</feature>
<dbReference type="RefSeq" id="WP_028600270.1">
    <property type="nucleotide sequence ID" value="NZ_BIMM01000030.1"/>
</dbReference>
<evidence type="ECO:0000256" key="3">
    <source>
        <dbReference type="ARBA" id="ARBA00023163"/>
    </source>
</evidence>
<evidence type="ECO:0000259" key="4">
    <source>
        <dbReference type="PROSITE" id="PS01124"/>
    </source>
</evidence>
<dbReference type="PANTHER" id="PTHR43280:SF2">
    <property type="entry name" value="HTH-TYPE TRANSCRIPTIONAL REGULATOR EXSA"/>
    <property type="match status" value="1"/>
</dbReference>
<name>A0A2N5N226_9BACL</name>
<evidence type="ECO:0000313" key="5">
    <source>
        <dbReference type="EMBL" id="PLT44379.1"/>
    </source>
</evidence>
<organism evidence="5 6">
    <name type="scientific">Paenibacillus pasadenensis</name>
    <dbReference type="NCBI Taxonomy" id="217090"/>
    <lineage>
        <taxon>Bacteria</taxon>
        <taxon>Bacillati</taxon>
        <taxon>Bacillota</taxon>
        <taxon>Bacilli</taxon>
        <taxon>Bacillales</taxon>
        <taxon>Paenibacillaceae</taxon>
        <taxon>Paenibacillus</taxon>
    </lineage>
</organism>
<dbReference type="InterPro" id="IPR037923">
    <property type="entry name" value="HTH-like"/>
</dbReference>
<dbReference type="InterPro" id="IPR020449">
    <property type="entry name" value="Tscrpt_reg_AraC-type_HTH"/>
</dbReference>
<dbReference type="Proteomes" id="UP000234789">
    <property type="component" value="Unassembled WGS sequence"/>
</dbReference>
<dbReference type="InterPro" id="IPR003313">
    <property type="entry name" value="AraC-bd"/>
</dbReference>
<proteinExistence type="predicted"/>
<gene>
    <name evidence="5" type="ORF">B8V81_2810</name>
</gene>
<accession>A0A2N5N226</accession>
<dbReference type="EMBL" id="NFEZ01000004">
    <property type="protein sequence ID" value="PLT44379.1"/>
    <property type="molecule type" value="Genomic_DNA"/>
</dbReference>
<dbReference type="SUPFAM" id="SSF46689">
    <property type="entry name" value="Homeodomain-like"/>
    <property type="match status" value="2"/>
</dbReference>
<reference evidence="5 6" key="1">
    <citation type="submission" date="2017-05" db="EMBL/GenBank/DDBJ databases">
        <title>Functional genome analysis of Paenibacillus pasadenensis strain R16: insights on endophytic life style and antifungal activity.</title>
        <authorList>
            <person name="Passera A."/>
            <person name="Marcolungo L."/>
            <person name="Casati P."/>
            <person name="Brasca M."/>
            <person name="Quaglino F."/>
            <person name="Delledonne M."/>
        </authorList>
    </citation>
    <scope>NUCLEOTIDE SEQUENCE [LARGE SCALE GENOMIC DNA]</scope>
    <source>
        <strain evidence="5 6">R16</strain>
    </source>
</reference>
<dbReference type="InterPro" id="IPR009057">
    <property type="entry name" value="Homeodomain-like_sf"/>
</dbReference>
<dbReference type="SMART" id="SM00342">
    <property type="entry name" value="HTH_ARAC"/>
    <property type="match status" value="1"/>
</dbReference>
<dbReference type="Pfam" id="PF02311">
    <property type="entry name" value="AraC_binding"/>
    <property type="match status" value="1"/>
</dbReference>
<dbReference type="AlphaFoldDB" id="A0A2N5N226"/>
<keyword evidence="6" id="KW-1185">Reference proteome</keyword>
<dbReference type="GO" id="GO:0003700">
    <property type="term" value="F:DNA-binding transcription factor activity"/>
    <property type="evidence" value="ECO:0007669"/>
    <property type="project" value="InterPro"/>
</dbReference>
<evidence type="ECO:0000256" key="1">
    <source>
        <dbReference type="ARBA" id="ARBA00023015"/>
    </source>
</evidence>
<dbReference type="Gene3D" id="2.60.120.280">
    <property type="entry name" value="Regulatory protein AraC"/>
    <property type="match status" value="1"/>
</dbReference>
<dbReference type="PROSITE" id="PS01124">
    <property type="entry name" value="HTH_ARAC_FAMILY_2"/>
    <property type="match status" value="1"/>
</dbReference>
<dbReference type="PROSITE" id="PS00041">
    <property type="entry name" value="HTH_ARAC_FAMILY_1"/>
    <property type="match status" value="1"/>
</dbReference>
<dbReference type="InterPro" id="IPR018060">
    <property type="entry name" value="HTH_AraC"/>
</dbReference>
<evidence type="ECO:0000313" key="6">
    <source>
        <dbReference type="Proteomes" id="UP000234789"/>
    </source>
</evidence>